<name>A0ABT9VXD8_9BACI</name>
<dbReference type="PANTHER" id="PTHR30385:SF7">
    <property type="entry name" value="RNA POLYMERASE SIGMA FACTOR FLIA"/>
    <property type="match status" value="1"/>
</dbReference>
<keyword evidence="7" id="KW-1185">Reference proteome</keyword>
<protein>
    <submittedName>
        <fullName evidence="6">RNA polymerase sigma factor (Sigma-70 family)</fullName>
    </submittedName>
</protein>
<dbReference type="Gene3D" id="1.20.140.160">
    <property type="match status" value="1"/>
</dbReference>
<dbReference type="NCBIfam" id="TIGR02937">
    <property type="entry name" value="sigma70-ECF"/>
    <property type="match status" value="1"/>
</dbReference>
<dbReference type="Pfam" id="PF04545">
    <property type="entry name" value="Sigma70_r4"/>
    <property type="match status" value="1"/>
</dbReference>
<keyword evidence="3" id="KW-0238">DNA-binding</keyword>
<dbReference type="Proteomes" id="UP001235840">
    <property type="component" value="Unassembled WGS sequence"/>
</dbReference>
<feature type="domain" description="RNA polymerase sigma-70 region 4" evidence="5">
    <location>
        <begin position="143"/>
        <end position="190"/>
    </location>
</feature>
<dbReference type="InterPro" id="IPR013324">
    <property type="entry name" value="RNA_pol_sigma_r3/r4-like"/>
</dbReference>
<dbReference type="PANTHER" id="PTHR30385">
    <property type="entry name" value="SIGMA FACTOR F FLAGELLAR"/>
    <property type="match status" value="1"/>
</dbReference>
<dbReference type="EMBL" id="JAUSTY010000005">
    <property type="protein sequence ID" value="MDQ0165654.1"/>
    <property type="molecule type" value="Genomic_DNA"/>
</dbReference>
<evidence type="ECO:0000259" key="5">
    <source>
        <dbReference type="Pfam" id="PF04545"/>
    </source>
</evidence>
<dbReference type="RefSeq" id="WP_307392986.1">
    <property type="nucleotide sequence ID" value="NZ_BAAADK010000011.1"/>
</dbReference>
<reference evidence="6 7" key="1">
    <citation type="submission" date="2023-07" db="EMBL/GenBank/DDBJ databases">
        <title>Genomic Encyclopedia of Type Strains, Phase IV (KMG-IV): sequencing the most valuable type-strain genomes for metagenomic binning, comparative biology and taxonomic classification.</title>
        <authorList>
            <person name="Goeker M."/>
        </authorList>
    </citation>
    <scope>NUCLEOTIDE SEQUENCE [LARGE SCALE GENOMIC DNA]</scope>
    <source>
        <strain evidence="6 7">DSM 12751</strain>
    </source>
</reference>
<evidence type="ECO:0000313" key="7">
    <source>
        <dbReference type="Proteomes" id="UP001235840"/>
    </source>
</evidence>
<keyword evidence="4" id="KW-0804">Transcription</keyword>
<evidence type="ECO:0000256" key="1">
    <source>
        <dbReference type="ARBA" id="ARBA00023015"/>
    </source>
</evidence>
<evidence type="ECO:0000256" key="2">
    <source>
        <dbReference type="ARBA" id="ARBA00023082"/>
    </source>
</evidence>
<sequence length="203" mass="23598">MNSKKKANALYSFLLDQLNQPLKNSILSDRIVASFLNNEEYKKLLLSALTNPSPQHIKEVDLAFKKHYTEVRFIKYVSMIIYYEAMHFNRKQDKRNEKVTLHDPAIDLSLEASPDTFLRTITDFEAQNELSQQIASKDVYEAFMSLTQRQQTILRYSYQEQLTDKEIAQKLSVSQQAISQSHQGALKKLKSLLKTHEIRSIIN</sequence>
<keyword evidence="2" id="KW-0731">Sigma factor</keyword>
<dbReference type="InterPro" id="IPR007630">
    <property type="entry name" value="RNA_pol_sigma70_r4"/>
</dbReference>
<evidence type="ECO:0000256" key="4">
    <source>
        <dbReference type="ARBA" id="ARBA00023163"/>
    </source>
</evidence>
<dbReference type="SUPFAM" id="SSF88659">
    <property type="entry name" value="Sigma3 and sigma4 domains of RNA polymerase sigma factors"/>
    <property type="match status" value="1"/>
</dbReference>
<accession>A0ABT9VXD8</accession>
<evidence type="ECO:0000313" key="6">
    <source>
        <dbReference type="EMBL" id="MDQ0165654.1"/>
    </source>
</evidence>
<proteinExistence type="predicted"/>
<gene>
    <name evidence="6" type="ORF">J2S11_001555</name>
</gene>
<dbReference type="InterPro" id="IPR014284">
    <property type="entry name" value="RNA_pol_sigma-70_dom"/>
</dbReference>
<comment type="caution">
    <text evidence="6">The sequence shown here is derived from an EMBL/GenBank/DDBJ whole genome shotgun (WGS) entry which is preliminary data.</text>
</comment>
<keyword evidence="1" id="KW-0805">Transcription regulation</keyword>
<organism evidence="6 7">
    <name type="scientific">Caldalkalibacillus horti</name>
    <dbReference type="NCBI Taxonomy" id="77523"/>
    <lineage>
        <taxon>Bacteria</taxon>
        <taxon>Bacillati</taxon>
        <taxon>Bacillota</taxon>
        <taxon>Bacilli</taxon>
        <taxon>Bacillales</taxon>
        <taxon>Bacillaceae</taxon>
        <taxon>Caldalkalibacillus</taxon>
    </lineage>
</organism>
<evidence type="ECO:0000256" key="3">
    <source>
        <dbReference type="ARBA" id="ARBA00023125"/>
    </source>
</evidence>